<feature type="transmembrane region" description="Helical" evidence="1">
    <location>
        <begin position="42"/>
        <end position="68"/>
    </location>
</feature>
<dbReference type="Proteomes" id="UP000223527">
    <property type="component" value="Unassembled WGS sequence"/>
</dbReference>
<dbReference type="AlphaFoldDB" id="A0A2C7AB16"/>
<keyword evidence="1" id="KW-0472">Membrane</keyword>
<comment type="caution">
    <text evidence="2">The sequence shown here is derived from an EMBL/GenBank/DDBJ whole genome shotgun (WGS) entry which is preliminary data.</text>
</comment>
<organism evidence="2 3">
    <name type="scientific">Teichococcus rhizosphaerae</name>
    <dbReference type="NCBI Taxonomy" id="1335062"/>
    <lineage>
        <taxon>Bacteria</taxon>
        <taxon>Pseudomonadati</taxon>
        <taxon>Pseudomonadota</taxon>
        <taxon>Alphaproteobacteria</taxon>
        <taxon>Acetobacterales</taxon>
        <taxon>Roseomonadaceae</taxon>
        <taxon>Roseomonas</taxon>
    </lineage>
</organism>
<reference evidence="2 3" key="1">
    <citation type="submission" date="2017-10" db="EMBL/GenBank/DDBJ databases">
        <authorList>
            <person name="Banno H."/>
            <person name="Chua N.-H."/>
        </authorList>
    </citation>
    <scope>NUCLEOTIDE SEQUENCE [LARGE SCALE GENOMIC DNA]</scope>
    <source>
        <strain evidence="2 3">YW11</strain>
    </source>
</reference>
<keyword evidence="1" id="KW-0812">Transmembrane</keyword>
<dbReference type="Pfam" id="PF06055">
    <property type="entry name" value="ExoD"/>
    <property type="match status" value="1"/>
</dbReference>
<feature type="transmembrane region" description="Helical" evidence="1">
    <location>
        <begin position="167"/>
        <end position="189"/>
    </location>
</feature>
<dbReference type="EMBL" id="PDNU01000035">
    <property type="protein sequence ID" value="PHK93817.1"/>
    <property type="molecule type" value="Genomic_DNA"/>
</dbReference>
<keyword evidence="1" id="KW-1133">Transmembrane helix</keyword>
<keyword evidence="3" id="KW-1185">Reference proteome</keyword>
<dbReference type="PIRSF" id="PIRSF033239">
    <property type="entry name" value="ExoD"/>
    <property type="match status" value="1"/>
</dbReference>
<evidence type="ECO:0000313" key="3">
    <source>
        <dbReference type="Proteomes" id="UP000223527"/>
    </source>
</evidence>
<accession>A0A2C7AB16</accession>
<proteinExistence type="predicted"/>
<dbReference type="OrthoDB" id="8238926at2"/>
<protein>
    <submittedName>
        <fullName evidence="2">Exopolysaccharide biosynthesis protein</fullName>
    </submittedName>
</protein>
<dbReference type="InterPro" id="IPR010331">
    <property type="entry name" value="ExoD"/>
</dbReference>
<evidence type="ECO:0000256" key="1">
    <source>
        <dbReference type="SAM" id="Phobius"/>
    </source>
</evidence>
<dbReference type="RefSeq" id="WP_099096584.1">
    <property type="nucleotide sequence ID" value="NZ_PDNU01000035.1"/>
</dbReference>
<name>A0A2C7AB16_9PROT</name>
<dbReference type="PANTHER" id="PTHR41795">
    <property type="entry name" value="EXOPOLYSACCHARIDE SYNTHESIS PROTEIN"/>
    <property type="match status" value="1"/>
</dbReference>
<gene>
    <name evidence="2" type="ORF">CR162_16220</name>
</gene>
<evidence type="ECO:0000313" key="2">
    <source>
        <dbReference type="EMBL" id="PHK93817.1"/>
    </source>
</evidence>
<dbReference type="PANTHER" id="PTHR41795:SF1">
    <property type="entry name" value="EXOPOLYSACCHARIDE SYNTHESIS PROTEIN"/>
    <property type="match status" value="1"/>
</dbReference>
<sequence length="202" mass="21683">MLRPEMLARRPTSAVLDELLGEAPTAQVTLDWLMARLGDRSFGLVLLLLALLGLLPGVSAVAGVLLMVPAAQMILARPGPVFPRRIAARRFEARRLARTVRRIVPALRWLERFIRPRWTTPFEATKRVVGAVVLLLGGALLAPVPLSNVPPALAITLIAFAYLEEDGILLCAGLAAGLAMLAVAAAVAWETLSTTGWVPSML</sequence>